<dbReference type="InterPro" id="IPR036259">
    <property type="entry name" value="MFS_trans_sf"/>
</dbReference>
<comment type="similarity">
    <text evidence="2">Belongs to the major facilitator superfamily. Sugar transporter (TC 2.A.1.1) family.</text>
</comment>
<organism evidence="7 8">
    <name type="scientific">Quercus suber</name>
    <name type="common">Cork oak</name>
    <dbReference type="NCBI Taxonomy" id="58331"/>
    <lineage>
        <taxon>Eukaryota</taxon>
        <taxon>Viridiplantae</taxon>
        <taxon>Streptophyta</taxon>
        <taxon>Embryophyta</taxon>
        <taxon>Tracheophyta</taxon>
        <taxon>Spermatophyta</taxon>
        <taxon>Magnoliopsida</taxon>
        <taxon>eudicotyledons</taxon>
        <taxon>Gunneridae</taxon>
        <taxon>Pentapetalae</taxon>
        <taxon>rosids</taxon>
        <taxon>fabids</taxon>
        <taxon>Fagales</taxon>
        <taxon>Fagaceae</taxon>
        <taxon>Quercus</taxon>
    </lineage>
</organism>
<dbReference type="AlphaFoldDB" id="A0AAW0I9P4"/>
<dbReference type="GO" id="GO:0015144">
    <property type="term" value="F:carbohydrate transmembrane transporter activity"/>
    <property type="evidence" value="ECO:0007669"/>
    <property type="project" value="InterPro"/>
</dbReference>
<sequence length="106" mass="11992">IGAEFEDLVAASEASKAVKHPWRNIRNRKYRPQLIIVISSSFLPNTPNSMLEKNEPEKARAILKRIRGVSDKEIEAEFEDLVAASEASKAVKHPWRNIRIESIGLN</sequence>
<evidence type="ECO:0000313" key="7">
    <source>
        <dbReference type="EMBL" id="KAK7811189.1"/>
    </source>
</evidence>
<accession>A0AAW0I9P4</accession>
<dbReference type="PANTHER" id="PTHR23500:SF567">
    <property type="entry name" value="SUGAR TRANSPORT PROTEIN 12-LIKE"/>
    <property type="match status" value="1"/>
</dbReference>
<comment type="subcellular location">
    <subcellularLocation>
        <location evidence="1">Membrane</location>
    </subcellularLocation>
</comment>
<evidence type="ECO:0000256" key="6">
    <source>
        <dbReference type="ARBA" id="ARBA00023136"/>
    </source>
</evidence>
<evidence type="ECO:0000313" key="8">
    <source>
        <dbReference type="Proteomes" id="UP000237347"/>
    </source>
</evidence>
<dbReference type="EMBL" id="PKMF04001878">
    <property type="protein sequence ID" value="KAK7811189.1"/>
    <property type="molecule type" value="Genomic_DNA"/>
</dbReference>
<dbReference type="InterPro" id="IPR045262">
    <property type="entry name" value="STP/PLT_plant"/>
</dbReference>
<comment type="caution">
    <text evidence="7">The sequence shown here is derived from an EMBL/GenBank/DDBJ whole genome shotgun (WGS) entry which is preliminary data.</text>
</comment>
<reference evidence="7 8" key="1">
    <citation type="journal article" date="2018" name="Sci. Data">
        <title>The draft genome sequence of cork oak.</title>
        <authorList>
            <person name="Ramos A.M."/>
            <person name="Usie A."/>
            <person name="Barbosa P."/>
            <person name="Barros P.M."/>
            <person name="Capote T."/>
            <person name="Chaves I."/>
            <person name="Simoes F."/>
            <person name="Abreu I."/>
            <person name="Carrasquinho I."/>
            <person name="Faro C."/>
            <person name="Guimaraes J.B."/>
            <person name="Mendonca D."/>
            <person name="Nobrega F."/>
            <person name="Rodrigues L."/>
            <person name="Saibo N.J.M."/>
            <person name="Varela M.C."/>
            <person name="Egas C."/>
            <person name="Matos J."/>
            <person name="Miguel C.M."/>
            <person name="Oliveira M.M."/>
            <person name="Ricardo C.P."/>
            <person name="Goncalves S."/>
        </authorList>
    </citation>
    <scope>NUCLEOTIDE SEQUENCE [LARGE SCALE GENOMIC DNA]</scope>
    <source>
        <strain evidence="8">cv. HL8</strain>
    </source>
</reference>
<feature type="non-terminal residue" evidence="7">
    <location>
        <position position="1"/>
    </location>
</feature>
<evidence type="ECO:0000256" key="3">
    <source>
        <dbReference type="ARBA" id="ARBA00022448"/>
    </source>
</evidence>
<evidence type="ECO:0000256" key="4">
    <source>
        <dbReference type="ARBA" id="ARBA00022692"/>
    </source>
</evidence>
<evidence type="ECO:0000256" key="2">
    <source>
        <dbReference type="ARBA" id="ARBA00010992"/>
    </source>
</evidence>
<keyword evidence="3" id="KW-0813">Transport</keyword>
<dbReference type="Pfam" id="PF00083">
    <property type="entry name" value="Sugar_tr"/>
    <property type="match status" value="1"/>
</dbReference>
<keyword evidence="5" id="KW-1133">Transmembrane helix</keyword>
<dbReference type="Gene3D" id="1.20.1250.20">
    <property type="entry name" value="MFS general substrate transporter like domains"/>
    <property type="match status" value="1"/>
</dbReference>
<dbReference type="PANTHER" id="PTHR23500">
    <property type="entry name" value="SOLUTE CARRIER FAMILY 2, FACILITATED GLUCOSE TRANSPORTER"/>
    <property type="match status" value="1"/>
</dbReference>
<keyword evidence="8" id="KW-1185">Reference proteome</keyword>
<gene>
    <name evidence="7" type="primary">STC_7</name>
    <name evidence="7" type="ORF">CFP56_011624</name>
</gene>
<protein>
    <submittedName>
        <fullName evidence="7">Sugar carrier protein c</fullName>
    </submittedName>
</protein>
<keyword evidence="4" id="KW-0812">Transmembrane</keyword>
<dbReference type="InterPro" id="IPR005828">
    <property type="entry name" value="MFS_sugar_transport-like"/>
</dbReference>
<evidence type="ECO:0000256" key="5">
    <source>
        <dbReference type="ARBA" id="ARBA00022989"/>
    </source>
</evidence>
<dbReference type="Proteomes" id="UP000237347">
    <property type="component" value="Unassembled WGS sequence"/>
</dbReference>
<keyword evidence="6" id="KW-0472">Membrane</keyword>
<dbReference type="GO" id="GO:0016020">
    <property type="term" value="C:membrane"/>
    <property type="evidence" value="ECO:0007669"/>
    <property type="project" value="UniProtKB-SubCell"/>
</dbReference>
<proteinExistence type="inferred from homology"/>
<evidence type="ECO:0000256" key="1">
    <source>
        <dbReference type="ARBA" id="ARBA00004370"/>
    </source>
</evidence>
<name>A0AAW0I9P4_QUESU</name>